<feature type="domain" description="Sugar phosphate transporter" evidence="6">
    <location>
        <begin position="69"/>
        <end position="387"/>
    </location>
</feature>
<dbReference type="InterPro" id="IPR050186">
    <property type="entry name" value="TPT_transporter"/>
</dbReference>
<dbReference type="InterPro" id="IPR037185">
    <property type="entry name" value="EmrE-like"/>
</dbReference>
<dbReference type="AlphaFoldDB" id="A0A7S0KMM2"/>
<comment type="subcellular location">
    <subcellularLocation>
        <location evidence="1">Membrane</location>
        <topology evidence="1">Multi-pass membrane protein</topology>
    </subcellularLocation>
</comment>
<keyword evidence="3 5" id="KW-1133">Transmembrane helix</keyword>
<proteinExistence type="predicted"/>
<feature type="transmembrane region" description="Helical" evidence="5">
    <location>
        <begin position="343"/>
        <end position="364"/>
    </location>
</feature>
<evidence type="ECO:0000256" key="5">
    <source>
        <dbReference type="SAM" id="Phobius"/>
    </source>
</evidence>
<feature type="transmembrane region" description="Helical" evidence="5">
    <location>
        <begin position="107"/>
        <end position="126"/>
    </location>
</feature>
<evidence type="ECO:0000256" key="2">
    <source>
        <dbReference type="ARBA" id="ARBA00022692"/>
    </source>
</evidence>
<evidence type="ECO:0000313" key="7">
    <source>
        <dbReference type="EMBL" id="CAD8586436.1"/>
    </source>
</evidence>
<dbReference type="SUPFAM" id="SSF103481">
    <property type="entry name" value="Multidrug resistance efflux transporter EmrE"/>
    <property type="match status" value="1"/>
</dbReference>
<feature type="transmembrane region" description="Helical" evidence="5">
    <location>
        <begin position="175"/>
        <end position="192"/>
    </location>
</feature>
<evidence type="ECO:0000256" key="3">
    <source>
        <dbReference type="ARBA" id="ARBA00022989"/>
    </source>
</evidence>
<keyword evidence="4 5" id="KW-0472">Membrane</keyword>
<dbReference type="PANTHER" id="PTHR11132">
    <property type="entry name" value="SOLUTE CARRIER FAMILY 35"/>
    <property type="match status" value="1"/>
</dbReference>
<dbReference type="EMBL" id="HBEW01007034">
    <property type="protein sequence ID" value="CAD8586436.1"/>
    <property type="molecule type" value="Transcribed_RNA"/>
</dbReference>
<evidence type="ECO:0000256" key="4">
    <source>
        <dbReference type="ARBA" id="ARBA00023136"/>
    </source>
</evidence>
<gene>
    <name evidence="7" type="ORF">OMED0929_LOCUS5944</name>
</gene>
<dbReference type="GO" id="GO:0016020">
    <property type="term" value="C:membrane"/>
    <property type="evidence" value="ECO:0007669"/>
    <property type="project" value="UniProtKB-SubCell"/>
</dbReference>
<organism evidence="7">
    <name type="scientific">Ostreococcus mediterraneus</name>
    <dbReference type="NCBI Taxonomy" id="1486918"/>
    <lineage>
        <taxon>Eukaryota</taxon>
        <taxon>Viridiplantae</taxon>
        <taxon>Chlorophyta</taxon>
        <taxon>Mamiellophyceae</taxon>
        <taxon>Mamiellales</taxon>
        <taxon>Bathycoccaceae</taxon>
        <taxon>Ostreococcus</taxon>
    </lineage>
</organism>
<sequence>MASSSSPASTVSANANAFERDGKALDAKHRAVVKIQTSIRRYIRRKRAARAPMDATEVVMDEVRGKTLKCALLALAWFSFSTGLALFNKQVFGQKRGGFPAPLFLTSMQFAFQFVFAKIAIGAGVIESAEREHGRREEVPYDVYWRALAPVGATMGLDIALSNLSLVFISVSFYTVVKTSSIIFTLLLAFWFRFERPSWYLFAVVAVVSVGQIMSVEGESSFNVSGFFICLTAAFMSGLRWTLSQRVMHRNPDDPGDSAPGIKESHILEHPVVFVYQVMPVMCSVVFVFSCIKERWWISIPHSDWLNGPIDLLIDIVVVGCGATMAFLLTLSEFELLRETSALTIMMIGVVKDIVAIILSMVVFGDKFGMDNVLGLSLCLMGVVGYNKYKIEAMKIRALTQQNRRNRHDDVVPLMDINAYA</sequence>
<accession>A0A7S0KMM2</accession>
<evidence type="ECO:0000256" key="1">
    <source>
        <dbReference type="ARBA" id="ARBA00004141"/>
    </source>
</evidence>
<feature type="transmembrane region" description="Helical" evidence="5">
    <location>
        <begin position="370"/>
        <end position="387"/>
    </location>
</feature>
<dbReference type="Pfam" id="PF03151">
    <property type="entry name" value="TPT"/>
    <property type="match status" value="1"/>
</dbReference>
<feature type="transmembrane region" description="Helical" evidence="5">
    <location>
        <begin position="312"/>
        <end position="331"/>
    </location>
</feature>
<feature type="transmembrane region" description="Helical" evidence="5">
    <location>
        <begin position="70"/>
        <end position="87"/>
    </location>
</feature>
<feature type="transmembrane region" description="Helical" evidence="5">
    <location>
        <begin position="147"/>
        <end position="169"/>
    </location>
</feature>
<feature type="transmembrane region" description="Helical" evidence="5">
    <location>
        <begin position="273"/>
        <end position="292"/>
    </location>
</feature>
<feature type="transmembrane region" description="Helical" evidence="5">
    <location>
        <begin position="222"/>
        <end position="243"/>
    </location>
</feature>
<dbReference type="InterPro" id="IPR004853">
    <property type="entry name" value="Sugar_P_trans_dom"/>
</dbReference>
<keyword evidence="2 5" id="KW-0812">Transmembrane</keyword>
<reference evidence="7" key="1">
    <citation type="submission" date="2021-01" db="EMBL/GenBank/DDBJ databases">
        <authorList>
            <person name="Corre E."/>
            <person name="Pelletier E."/>
            <person name="Niang G."/>
            <person name="Scheremetjew M."/>
            <person name="Finn R."/>
            <person name="Kale V."/>
            <person name="Holt S."/>
            <person name="Cochrane G."/>
            <person name="Meng A."/>
            <person name="Brown T."/>
            <person name="Cohen L."/>
        </authorList>
    </citation>
    <scope>NUCLEOTIDE SEQUENCE</scope>
    <source>
        <strain evidence="7">Clade-D-RCC2572</strain>
    </source>
</reference>
<name>A0A7S0KMM2_9CHLO</name>
<evidence type="ECO:0000259" key="6">
    <source>
        <dbReference type="Pfam" id="PF03151"/>
    </source>
</evidence>
<protein>
    <recommendedName>
        <fullName evidence="6">Sugar phosphate transporter domain-containing protein</fullName>
    </recommendedName>
</protein>
<dbReference type="PROSITE" id="PS50096">
    <property type="entry name" value="IQ"/>
    <property type="match status" value="1"/>
</dbReference>
<feature type="transmembrane region" description="Helical" evidence="5">
    <location>
        <begin position="199"/>
        <end position="216"/>
    </location>
</feature>